<dbReference type="EMBL" id="LAZR01002910">
    <property type="protein sequence ID" value="KKN24089.1"/>
    <property type="molecule type" value="Genomic_DNA"/>
</dbReference>
<sequence>MNDPIKMTRTARGTFAKGSRGKLSNETKINAQDLRIVTELGKGCMYQMAAAQAEGLSREHCKEAFAEMCNRIDPYYDQIEAMFTHWTLHTQDGRMAKAAGCKSFAQACALDKSWERVVAKVKGPPVEA</sequence>
<comment type="caution">
    <text evidence="1">The sequence shown here is derived from an EMBL/GenBank/DDBJ whole genome shotgun (WGS) entry which is preliminary data.</text>
</comment>
<gene>
    <name evidence="1" type="ORF">LCGC14_0898360</name>
</gene>
<accession>A0A0F9P1Z8</accession>
<protein>
    <submittedName>
        <fullName evidence="1">Uncharacterized protein</fullName>
    </submittedName>
</protein>
<name>A0A0F9P1Z8_9ZZZZ</name>
<dbReference type="AlphaFoldDB" id="A0A0F9P1Z8"/>
<proteinExistence type="predicted"/>
<evidence type="ECO:0000313" key="1">
    <source>
        <dbReference type="EMBL" id="KKN24089.1"/>
    </source>
</evidence>
<reference evidence="1" key="1">
    <citation type="journal article" date="2015" name="Nature">
        <title>Complex archaea that bridge the gap between prokaryotes and eukaryotes.</title>
        <authorList>
            <person name="Spang A."/>
            <person name="Saw J.H."/>
            <person name="Jorgensen S.L."/>
            <person name="Zaremba-Niedzwiedzka K."/>
            <person name="Martijn J."/>
            <person name="Lind A.E."/>
            <person name="van Eijk R."/>
            <person name="Schleper C."/>
            <person name="Guy L."/>
            <person name="Ettema T.J."/>
        </authorList>
    </citation>
    <scope>NUCLEOTIDE SEQUENCE</scope>
</reference>
<organism evidence="1">
    <name type="scientific">marine sediment metagenome</name>
    <dbReference type="NCBI Taxonomy" id="412755"/>
    <lineage>
        <taxon>unclassified sequences</taxon>
        <taxon>metagenomes</taxon>
        <taxon>ecological metagenomes</taxon>
    </lineage>
</organism>